<dbReference type="FunFam" id="1.20.5.170:FF:000001">
    <property type="entry name" value="Tropomyosin alpha-1 chain isoform 1"/>
    <property type="match status" value="1"/>
</dbReference>
<dbReference type="Pfam" id="PF00261">
    <property type="entry name" value="Tropomyosin"/>
    <property type="match status" value="1"/>
</dbReference>
<evidence type="ECO:0000256" key="1">
    <source>
        <dbReference type="ARBA" id="ARBA00009036"/>
    </source>
</evidence>
<dbReference type="FunFam" id="1.20.5.170:FF:000005">
    <property type="entry name" value="Tropomyosin alpha-1 chain"/>
    <property type="match status" value="1"/>
</dbReference>
<evidence type="ECO:0000256" key="4">
    <source>
        <dbReference type="SAM" id="Coils"/>
    </source>
</evidence>
<comment type="similarity">
    <text evidence="1 3">Belongs to the tropomyosin family.</text>
</comment>
<keyword evidence="2 4" id="KW-0175">Coiled coil</keyword>
<dbReference type="EMBL" id="BLKM01000786">
    <property type="protein sequence ID" value="GFG38504.1"/>
    <property type="molecule type" value="Genomic_DNA"/>
</dbReference>
<proteinExistence type="inferred from homology"/>
<dbReference type="Proteomes" id="UP000502823">
    <property type="component" value="Unassembled WGS sequence"/>
</dbReference>
<evidence type="ECO:0000313" key="6">
    <source>
        <dbReference type="EMBL" id="GFG38504.1"/>
    </source>
</evidence>
<dbReference type="AlphaFoldDB" id="A0A6L2Q206"/>
<dbReference type="InterPro" id="IPR000533">
    <property type="entry name" value="Tropomyosin"/>
</dbReference>
<evidence type="ECO:0008006" key="8">
    <source>
        <dbReference type="Google" id="ProtNLM"/>
    </source>
</evidence>
<feature type="compositionally biased region" description="Basic and acidic residues" evidence="5">
    <location>
        <begin position="27"/>
        <end position="42"/>
    </location>
</feature>
<evidence type="ECO:0000256" key="2">
    <source>
        <dbReference type="ARBA" id="ARBA00023054"/>
    </source>
</evidence>
<comment type="caution">
    <text evidence="6">The sequence shown here is derived from an EMBL/GenBank/DDBJ whole genome shotgun (WGS) entry which is preliminary data.</text>
</comment>
<feature type="compositionally biased region" description="Acidic residues" evidence="5">
    <location>
        <begin position="198"/>
        <end position="210"/>
    </location>
</feature>
<dbReference type="PROSITE" id="PS00326">
    <property type="entry name" value="TROPOMYOSIN"/>
    <property type="match status" value="1"/>
</dbReference>
<evidence type="ECO:0000256" key="5">
    <source>
        <dbReference type="SAM" id="MobiDB-lite"/>
    </source>
</evidence>
<feature type="region of interest" description="Disordered" evidence="5">
    <location>
        <begin position="27"/>
        <end position="46"/>
    </location>
</feature>
<dbReference type="SUPFAM" id="SSF57997">
    <property type="entry name" value="Tropomyosin"/>
    <property type="match status" value="1"/>
</dbReference>
<feature type="compositionally biased region" description="Low complexity" evidence="5">
    <location>
        <begin position="130"/>
        <end position="145"/>
    </location>
</feature>
<organism evidence="6 7">
    <name type="scientific">Coptotermes formosanus</name>
    <name type="common">Formosan subterranean termite</name>
    <dbReference type="NCBI Taxonomy" id="36987"/>
    <lineage>
        <taxon>Eukaryota</taxon>
        <taxon>Metazoa</taxon>
        <taxon>Ecdysozoa</taxon>
        <taxon>Arthropoda</taxon>
        <taxon>Hexapoda</taxon>
        <taxon>Insecta</taxon>
        <taxon>Pterygota</taxon>
        <taxon>Neoptera</taxon>
        <taxon>Polyneoptera</taxon>
        <taxon>Dictyoptera</taxon>
        <taxon>Blattodea</taxon>
        <taxon>Blattoidea</taxon>
        <taxon>Termitoidae</taxon>
        <taxon>Rhinotermitidae</taxon>
        <taxon>Coptotermes</taxon>
    </lineage>
</organism>
<name>A0A6L2Q206_COPFO</name>
<sequence>MNSTKAMIAVRRRERSYTKITTRQSCEDVSRARKKKPYDSRSSRCAPKRLLPGRLSSVGGKHGRVAALTHVTARPAVQDGRDSVLTVVTSMADNNTGKRGLQTAASPSRGRGITLLAGIRHQLASQQLQTSTNNAAASGSSNTAAVEARNRTKRKTSRHSENRASAETGAQHTLSGIVDSDVTSLSARPAAEGSSYSDQEENVDADPETEELAKLRCPSERTEVIAERETRRRQRRCADYPGFAFGSSIFGSDTIMKFNIIRNELQNIKNSQLKRAESEVAALNRRIQLLEEDLERSEERLATATAKLAEASQAADESERIRKALENRTNMEDDRVAILEAQLSQAKLIAEEADKKYEEVARKLVLMEQDLERAEERAEQSDSKIVELEEELRVVGNNLKSLEVSEEKATQREETFEEQVKALSGSLKEAEARAEFAERSVQKLQKEVDRLEDDLVAEKEKNKLLQEEMEATLHDIQNM</sequence>
<dbReference type="PANTHER" id="PTHR19269">
    <property type="entry name" value="TROPOMYOSIN"/>
    <property type="match status" value="1"/>
</dbReference>
<gene>
    <name evidence="6" type="ORF">Cfor_05938</name>
</gene>
<feature type="region of interest" description="Disordered" evidence="5">
    <location>
        <begin position="126"/>
        <end position="211"/>
    </location>
</feature>
<keyword evidence="7" id="KW-1185">Reference proteome</keyword>
<dbReference type="OrthoDB" id="128924at2759"/>
<evidence type="ECO:0000256" key="3">
    <source>
        <dbReference type="RuleBase" id="RU004515"/>
    </source>
</evidence>
<protein>
    <recommendedName>
        <fullName evidence="8">Tropomyosin</fullName>
    </recommendedName>
</protein>
<feature type="coiled-coil region" evidence="4">
    <location>
        <begin position="266"/>
        <end position="475"/>
    </location>
</feature>
<dbReference type="PRINTS" id="PR00194">
    <property type="entry name" value="TROPOMYOSIN"/>
</dbReference>
<evidence type="ECO:0000313" key="7">
    <source>
        <dbReference type="Proteomes" id="UP000502823"/>
    </source>
</evidence>
<dbReference type="InParanoid" id="A0A6L2Q206"/>
<feature type="compositionally biased region" description="Polar residues" evidence="5">
    <location>
        <begin position="165"/>
        <end position="174"/>
    </location>
</feature>
<dbReference type="Gene3D" id="1.20.5.170">
    <property type="match status" value="2"/>
</dbReference>
<reference evidence="7" key="1">
    <citation type="submission" date="2020-01" db="EMBL/GenBank/DDBJ databases">
        <title>Draft genome sequence of the Termite Coptotermes fromosanus.</title>
        <authorList>
            <person name="Itakura S."/>
            <person name="Yosikawa Y."/>
            <person name="Umezawa K."/>
        </authorList>
    </citation>
    <scope>NUCLEOTIDE SEQUENCE [LARGE SCALE GENOMIC DNA]</scope>
</reference>
<accession>A0A6L2Q206</accession>